<sequence>MTRGGLGELAAVGCGAGAGAGPGGARGHRGKKRVGEGTSCSRSGAETRPRRLGLGSGVPQEKLIAGTKGMQDARLPLKSCSNLSLNQPLPHFNSAGRSLLYYPSTQEEDSFSLPNYSPAKEKLSSLFSLSSNGLWSKALAPNFPFPPYNVSLLCSLDQPVALPWLSCPNCNFSAISE</sequence>
<feature type="compositionally biased region" description="Gly residues" evidence="1">
    <location>
        <begin position="15"/>
        <end position="25"/>
    </location>
</feature>
<organism evidence="2 3">
    <name type="scientific">Mustela putorius furo</name>
    <name type="common">European domestic ferret</name>
    <name type="synonym">Mustela furo</name>
    <dbReference type="NCBI Taxonomy" id="9669"/>
    <lineage>
        <taxon>Eukaryota</taxon>
        <taxon>Metazoa</taxon>
        <taxon>Chordata</taxon>
        <taxon>Craniata</taxon>
        <taxon>Vertebrata</taxon>
        <taxon>Euteleostomi</taxon>
        <taxon>Mammalia</taxon>
        <taxon>Eutheria</taxon>
        <taxon>Laurasiatheria</taxon>
        <taxon>Carnivora</taxon>
        <taxon>Caniformia</taxon>
        <taxon>Musteloidea</taxon>
        <taxon>Mustelidae</taxon>
        <taxon>Mustelinae</taxon>
        <taxon>Mustela</taxon>
    </lineage>
</organism>
<evidence type="ECO:0000256" key="1">
    <source>
        <dbReference type="SAM" id="MobiDB-lite"/>
    </source>
</evidence>
<evidence type="ECO:0000313" key="2">
    <source>
        <dbReference type="Proteomes" id="UP000000715"/>
    </source>
</evidence>
<dbReference type="GeneID" id="101672284"/>
<dbReference type="Proteomes" id="UP000000715">
    <property type="component" value="Unplaced"/>
</dbReference>
<dbReference type="RefSeq" id="XP_012907538.1">
    <property type="nucleotide sequence ID" value="XM_013052084.2"/>
</dbReference>
<reference evidence="3" key="1">
    <citation type="submission" date="2025-08" db="UniProtKB">
        <authorList>
            <consortium name="RefSeq"/>
        </authorList>
    </citation>
    <scope>IDENTIFICATION</scope>
    <source>
        <tissue evidence="3">Brain</tissue>
    </source>
</reference>
<accession>A0A8U0NPC5</accession>
<protein>
    <submittedName>
        <fullName evidence="3">Uncharacterized protein LOC101672284 isoform X2</fullName>
    </submittedName>
</protein>
<gene>
    <name evidence="3" type="primary">LOC101672284</name>
</gene>
<keyword evidence="2" id="KW-1185">Reference proteome</keyword>
<dbReference type="AlphaFoldDB" id="A0A8U0NPC5"/>
<proteinExistence type="predicted"/>
<name>A0A8U0NPC5_MUSPF</name>
<feature type="region of interest" description="Disordered" evidence="1">
    <location>
        <begin position="15"/>
        <end position="56"/>
    </location>
</feature>
<evidence type="ECO:0000313" key="3">
    <source>
        <dbReference type="RefSeq" id="XP_012907538.1"/>
    </source>
</evidence>